<proteinExistence type="predicted"/>
<sequence>MGFVTRHKERDLEIPMHRQELMTAIEKDLFNDDDVLAAFYGGSIGNENMDLYSDIDLRIVVLPEKFQEFISNKKIGLKNGEMFFILRI</sequence>
<dbReference type="AlphaFoldDB" id="A0A7V9Z932"/>
<gene>
    <name evidence="1" type="ORF">HNR31_003006</name>
</gene>
<evidence type="ECO:0000313" key="1">
    <source>
        <dbReference type="EMBL" id="MBA2876211.1"/>
    </source>
</evidence>
<dbReference type="InterPro" id="IPR043519">
    <property type="entry name" value="NT_sf"/>
</dbReference>
<accession>A0A7V9Z932</accession>
<dbReference type="EMBL" id="JACDUT010000010">
    <property type="protein sequence ID" value="MBA2876211.1"/>
    <property type="molecule type" value="Genomic_DNA"/>
</dbReference>
<dbReference type="RefSeq" id="WP_306465166.1">
    <property type="nucleotide sequence ID" value="NZ_JACDUT010000010.1"/>
</dbReference>
<dbReference type="SUPFAM" id="SSF81301">
    <property type="entry name" value="Nucleotidyltransferase"/>
    <property type="match status" value="1"/>
</dbReference>
<keyword evidence="2" id="KW-1185">Reference proteome</keyword>
<organism evidence="1 2">
    <name type="scientific">Thermaerobacillus caldiproteolyticus</name>
    <dbReference type="NCBI Taxonomy" id="247480"/>
    <lineage>
        <taxon>Bacteria</taxon>
        <taxon>Bacillati</taxon>
        <taxon>Bacillota</taxon>
        <taxon>Bacilli</taxon>
        <taxon>Bacillales</taxon>
        <taxon>Anoxybacillaceae</taxon>
        <taxon>Thermaerobacillus</taxon>
    </lineage>
</organism>
<evidence type="ECO:0000313" key="2">
    <source>
        <dbReference type="Proteomes" id="UP000523087"/>
    </source>
</evidence>
<name>A0A7V9Z932_9BACL</name>
<protein>
    <submittedName>
        <fullName evidence="1">Uncharacterized protein</fullName>
    </submittedName>
</protein>
<dbReference type="Gene3D" id="3.30.460.10">
    <property type="entry name" value="Beta Polymerase, domain 2"/>
    <property type="match status" value="1"/>
</dbReference>
<reference evidence="1 2" key="1">
    <citation type="submission" date="2020-07" db="EMBL/GenBank/DDBJ databases">
        <title>Genomic Encyclopedia of Type Strains, Phase IV (KMG-IV): sequencing the most valuable type-strain genomes for metagenomic binning, comparative biology and taxonomic classification.</title>
        <authorList>
            <person name="Goeker M."/>
        </authorList>
    </citation>
    <scope>NUCLEOTIDE SEQUENCE [LARGE SCALE GENOMIC DNA]</scope>
    <source>
        <strain evidence="1 2">DSM 15730</strain>
    </source>
</reference>
<dbReference type="Proteomes" id="UP000523087">
    <property type="component" value="Unassembled WGS sequence"/>
</dbReference>
<comment type="caution">
    <text evidence="1">The sequence shown here is derived from an EMBL/GenBank/DDBJ whole genome shotgun (WGS) entry which is preliminary data.</text>
</comment>